<feature type="non-terminal residue" evidence="1">
    <location>
        <position position="1"/>
    </location>
</feature>
<dbReference type="AlphaFoldDB" id="A0A5C2S4F8"/>
<name>A0A5C2S4F8_9APHY</name>
<organism evidence="1 2">
    <name type="scientific">Lentinus tigrinus ALCF2SS1-6</name>
    <dbReference type="NCBI Taxonomy" id="1328759"/>
    <lineage>
        <taxon>Eukaryota</taxon>
        <taxon>Fungi</taxon>
        <taxon>Dikarya</taxon>
        <taxon>Basidiomycota</taxon>
        <taxon>Agaricomycotina</taxon>
        <taxon>Agaricomycetes</taxon>
        <taxon>Polyporales</taxon>
        <taxon>Polyporaceae</taxon>
        <taxon>Lentinus</taxon>
    </lineage>
</organism>
<keyword evidence="2" id="KW-1185">Reference proteome</keyword>
<sequence length="53" mass="6166">QILAITCDNASNNDTMIDNMEFDLESFEGMTYRVRCFDHVVNLVAKTFTRLFD</sequence>
<proteinExistence type="predicted"/>
<evidence type="ECO:0000313" key="1">
    <source>
        <dbReference type="EMBL" id="RPD57809.1"/>
    </source>
</evidence>
<dbReference type="Proteomes" id="UP000313359">
    <property type="component" value="Unassembled WGS sequence"/>
</dbReference>
<feature type="non-terminal residue" evidence="1">
    <location>
        <position position="53"/>
    </location>
</feature>
<dbReference type="OrthoDB" id="2745866at2759"/>
<accession>A0A5C2S4F8</accession>
<reference evidence="1" key="1">
    <citation type="journal article" date="2018" name="Genome Biol. Evol.">
        <title>Genomics and development of Lentinus tigrinus, a white-rot wood-decaying mushroom with dimorphic fruiting bodies.</title>
        <authorList>
            <person name="Wu B."/>
            <person name="Xu Z."/>
            <person name="Knudson A."/>
            <person name="Carlson A."/>
            <person name="Chen N."/>
            <person name="Kovaka S."/>
            <person name="LaButti K."/>
            <person name="Lipzen A."/>
            <person name="Pennachio C."/>
            <person name="Riley R."/>
            <person name="Schakwitz W."/>
            <person name="Umezawa K."/>
            <person name="Ohm R.A."/>
            <person name="Grigoriev I.V."/>
            <person name="Nagy L.G."/>
            <person name="Gibbons J."/>
            <person name="Hibbett D."/>
        </authorList>
    </citation>
    <scope>NUCLEOTIDE SEQUENCE [LARGE SCALE GENOMIC DNA]</scope>
    <source>
        <strain evidence="1">ALCF2SS1-6</strain>
    </source>
</reference>
<dbReference type="EMBL" id="ML122278">
    <property type="protein sequence ID" value="RPD57809.1"/>
    <property type="molecule type" value="Genomic_DNA"/>
</dbReference>
<evidence type="ECO:0008006" key="3">
    <source>
        <dbReference type="Google" id="ProtNLM"/>
    </source>
</evidence>
<evidence type="ECO:0000313" key="2">
    <source>
        <dbReference type="Proteomes" id="UP000313359"/>
    </source>
</evidence>
<gene>
    <name evidence="1" type="ORF">L227DRAFT_472030</name>
</gene>
<protein>
    <recommendedName>
        <fullName evidence="3">hAT-like transposase RNase-H fold domain-containing protein</fullName>
    </recommendedName>
</protein>